<dbReference type="RefSeq" id="WP_349958717.1">
    <property type="nucleotide sequence ID" value="NZ_CP157960.1"/>
</dbReference>
<proteinExistence type="predicted"/>
<dbReference type="SUPFAM" id="SSF56112">
    <property type="entry name" value="Protein kinase-like (PK-like)"/>
    <property type="match status" value="1"/>
</dbReference>
<accession>A0AAU7RWS2</accession>
<protein>
    <submittedName>
        <fullName evidence="2">Aminoglycoside phosphotransferase family protein</fullName>
        <ecNumber evidence="2">2.7.1.-</ecNumber>
    </submittedName>
</protein>
<keyword evidence="2" id="KW-0808">Transferase</keyword>
<dbReference type="InterPro" id="IPR051678">
    <property type="entry name" value="AGP_Transferase"/>
</dbReference>
<feature type="domain" description="Aminoglycoside phosphotransferase" evidence="1">
    <location>
        <begin position="21"/>
        <end position="214"/>
    </location>
</feature>
<dbReference type="EMBL" id="CP157960">
    <property type="protein sequence ID" value="XBT94641.1"/>
    <property type="molecule type" value="Genomic_DNA"/>
</dbReference>
<dbReference type="GO" id="GO:0016740">
    <property type="term" value="F:transferase activity"/>
    <property type="evidence" value="ECO:0007669"/>
    <property type="project" value="UniProtKB-KW"/>
</dbReference>
<name>A0AAU7RWS2_9HYPH</name>
<dbReference type="EC" id="2.7.1.-" evidence="2"/>
<sequence length="248" mass="27089">MISSERGSLLGAGKEAEVYEYGELVLKLWKVGASKAAAFREAATLAILENLGVNAPRVRSVGKFEGRWSLVMTRVEGRTFGEAIAQKPLQAVAHLNVLAATHRKIHEHSGVGLPALKSRLHRDIERAVQLNEAQRQHLLSGLHRLPDGNRLCHGDFHPWNVLGSLERATVIDWLDACCGDPLADVCRSYVLIHSYDNGLAVAYLDAYGDENRAAILGWLPYVAAARLSEGVSDEANDLMRMTGCSSPD</sequence>
<reference evidence="2" key="1">
    <citation type="submission" date="2024-06" db="EMBL/GenBank/DDBJ databases">
        <authorList>
            <person name="Li T."/>
            <person name="Gao R."/>
        </authorList>
    </citation>
    <scope>NUCLEOTIDE SEQUENCE</scope>
    <source>
        <strain evidence="2">ZPR3</strain>
    </source>
</reference>
<dbReference type="InterPro" id="IPR011009">
    <property type="entry name" value="Kinase-like_dom_sf"/>
</dbReference>
<dbReference type="AlphaFoldDB" id="A0AAU7RWS2"/>
<dbReference type="Gene3D" id="3.90.1200.10">
    <property type="match status" value="1"/>
</dbReference>
<dbReference type="Pfam" id="PF01636">
    <property type="entry name" value="APH"/>
    <property type="match status" value="1"/>
</dbReference>
<organism evidence="2">
    <name type="scientific">Rhizobium sp. ZPR3</name>
    <dbReference type="NCBI Taxonomy" id="3158967"/>
    <lineage>
        <taxon>Bacteria</taxon>
        <taxon>Pseudomonadati</taxon>
        <taxon>Pseudomonadota</taxon>
        <taxon>Alphaproteobacteria</taxon>
        <taxon>Hyphomicrobiales</taxon>
        <taxon>Rhizobiaceae</taxon>
        <taxon>Rhizobium/Agrobacterium group</taxon>
        <taxon>Rhizobium</taxon>
    </lineage>
</organism>
<evidence type="ECO:0000313" key="2">
    <source>
        <dbReference type="EMBL" id="XBT94641.1"/>
    </source>
</evidence>
<dbReference type="PANTHER" id="PTHR21310">
    <property type="entry name" value="AMINOGLYCOSIDE PHOSPHOTRANSFERASE-RELATED-RELATED"/>
    <property type="match status" value="1"/>
</dbReference>
<evidence type="ECO:0000259" key="1">
    <source>
        <dbReference type="Pfam" id="PF01636"/>
    </source>
</evidence>
<gene>
    <name evidence="2" type="ORF">ABM479_09355</name>
</gene>
<dbReference type="InterPro" id="IPR002575">
    <property type="entry name" value="Aminoglycoside_PTrfase"/>
</dbReference>